<reference evidence="8" key="1">
    <citation type="journal article" date="2019" name="Int. J. Syst. Evol. Microbiol.">
        <title>The Global Catalogue of Microorganisms (GCM) 10K type strain sequencing project: providing services to taxonomists for standard genome sequencing and annotation.</title>
        <authorList>
            <consortium name="The Broad Institute Genomics Platform"/>
            <consortium name="The Broad Institute Genome Sequencing Center for Infectious Disease"/>
            <person name="Wu L."/>
            <person name="Ma J."/>
        </authorList>
    </citation>
    <scope>NUCLEOTIDE SEQUENCE [LARGE SCALE GENOMIC DNA]</scope>
    <source>
        <strain evidence="8">JCM 12928</strain>
    </source>
</reference>
<dbReference type="PANTHER" id="PTHR44196:SF1">
    <property type="entry name" value="DEHYDROGENASE_REDUCTASE SDR FAMILY MEMBER 7B"/>
    <property type="match status" value="1"/>
</dbReference>
<feature type="region of interest" description="Disordered" evidence="4">
    <location>
        <begin position="403"/>
        <end position="425"/>
    </location>
</feature>
<evidence type="ECO:0000259" key="6">
    <source>
        <dbReference type="SMART" id="SM00822"/>
    </source>
</evidence>
<dbReference type="InterPro" id="IPR020904">
    <property type="entry name" value="Sc_DH/Rdtase_CS"/>
</dbReference>
<keyword evidence="5" id="KW-1133">Transmembrane helix</keyword>
<dbReference type="NCBIfam" id="NF005495">
    <property type="entry name" value="PRK07109.1"/>
    <property type="match status" value="1"/>
</dbReference>
<evidence type="ECO:0000313" key="7">
    <source>
        <dbReference type="EMBL" id="GAA0626822.1"/>
    </source>
</evidence>
<feature type="domain" description="Ketoreductase" evidence="6">
    <location>
        <begin position="12"/>
        <end position="199"/>
    </location>
</feature>
<evidence type="ECO:0000256" key="1">
    <source>
        <dbReference type="ARBA" id="ARBA00006484"/>
    </source>
</evidence>
<organism evidence="7 8">
    <name type="scientific">Brevundimonas kwangchunensis</name>
    <dbReference type="NCBI Taxonomy" id="322163"/>
    <lineage>
        <taxon>Bacteria</taxon>
        <taxon>Pseudomonadati</taxon>
        <taxon>Pseudomonadota</taxon>
        <taxon>Alphaproteobacteria</taxon>
        <taxon>Caulobacterales</taxon>
        <taxon>Caulobacteraceae</taxon>
        <taxon>Brevundimonas</taxon>
    </lineage>
</organism>
<evidence type="ECO:0000256" key="3">
    <source>
        <dbReference type="RuleBase" id="RU000363"/>
    </source>
</evidence>
<dbReference type="PRINTS" id="PR00080">
    <property type="entry name" value="SDRFAMILY"/>
</dbReference>
<gene>
    <name evidence="7" type="ORF">GCM10009422_24660</name>
</gene>
<dbReference type="Gene3D" id="3.40.50.720">
    <property type="entry name" value="NAD(P)-binding Rossmann-like Domain"/>
    <property type="match status" value="1"/>
</dbReference>
<feature type="compositionally biased region" description="Basic residues" evidence="4">
    <location>
        <begin position="405"/>
        <end position="419"/>
    </location>
</feature>
<dbReference type="SMART" id="SM00822">
    <property type="entry name" value="PKS_KR"/>
    <property type="match status" value="1"/>
</dbReference>
<evidence type="ECO:0000256" key="2">
    <source>
        <dbReference type="ARBA" id="ARBA00023002"/>
    </source>
</evidence>
<dbReference type="PANTHER" id="PTHR44196">
    <property type="entry name" value="DEHYDROGENASE/REDUCTASE SDR FAMILY MEMBER 7B"/>
    <property type="match status" value="1"/>
</dbReference>
<dbReference type="InterPro" id="IPR036291">
    <property type="entry name" value="NAD(P)-bd_dom_sf"/>
</dbReference>
<dbReference type="InterPro" id="IPR057326">
    <property type="entry name" value="KR_dom"/>
</dbReference>
<feature type="transmembrane region" description="Helical" evidence="5">
    <location>
        <begin position="435"/>
        <end position="453"/>
    </location>
</feature>
<sequence>MTRANLKPLNKQSIVITGATSGIGLAVARRAAKRGACVFLIARGENDLRALCEELQATGARAAWAVADVADFDALSEAADKCRRLFGGFDTWINNAGVSIFGPIRETTLEDQRRLFETNYWGVVNGSLVAAEHLRKRYDGGAIINVGSTLSDAPVPVQGVYSASKHAVKGFTNALRMELIREQAPITLSLVKPSAVDSPYSRHARNLTGQAVQNPQPVYATHVVADTILYCASHPIREITVGGGGRLIASFYAALPGLAEPLFARFAPKLMRDRRSAYEPYDDGLYDPTEDGLDEEVHYPMVRQFSALAEVRKHPGIATGVVAVLAGVGLATLLLNQRTGPTRLQAIRSRIDPRDWIDTQSLRGRFDDIVETARHGLEEAGDRAHEFTDDARDRSRRWFRDTRKSSRKALKKHGKQARRYARDAGDYARDHAREGGALIALATIAAAVGAAALDARRPDSRLRSLGKF</sequence>
<keyword evidence="2" id="KW-0560">Oxidoreductase</keyword>
<dbReference type="RefSeq" id="WP_343794207.1">
    <property type="nucleotide sequence ID" value="NZ_BAAAGA010000005.1"/>
</dbReference>
<keyword evidence="5" id="KW-0472">Membrane</keyword>
<dbReference type="EMBL" id="BAAAGA010000005">
    <property type="protein sequence ID" value="GAA0626822.1"/>
    <property type="molecule type" value="Genomic_DNA"/>
</dbReference>
<dbReference type="Proteomes" id="UP001501352">
    <property type="component" value="Unassembled WGS sequence"/>
</dbReference>
<keyword evidence="8" id="KW-1185">Reference proteome</keyword>
<dbReference type="InterPro" id="IPR002347">
    <property type="entry name" value="SDR_fam"/>
</dbReference>
<accession>A0ABP3S8W7</accession>
<comment type="caution">
    <text evidence="7">The sequence shown here is derived from an EMBL/GenBank/DDBJ whole genome shotgun (WGS) entry which is preliminary data.</text>
</comment>
<feature type="transmembrane region" description="Helical" evidence="5">
    <location>
        <begin position="316"/>
        <end position="335"/>
    </location>
</feature>
<evidence type="ECO:0000256" key="5">
    <source>
        <dbReference type="SAM" id="Phobius"/>
    </source>
</evidence>
<dbReference type="PROSITE" id="PS00061">
    <property type="entry name" value="ADH_SHORT"/>
    <property type="match status" value="1"/>
</dbReference>
<comment type="similarity">
    <text evidence="1 3">Belongs to the short-chain dehydrogenases/reductases (SDR) family.</text>
</comment>
<dbReference type="Pfam" id="PF00106">
    <property type="entry name" value="adh_short"/>
    <property type="match status" value="1"/>
</dbReference>
<name>A0ABP3S8W7_9CAUL</name>
<dbReference type="SUPFAM" id="SSF51735">
    <property type="entry name" value="NAD(P)-binding Rossmann-fold domains"/>
    <property type="match status" value="1"/>
</dbReference>
<evidence type="ECO:0000256" key="4">
    <source>
        <dbReference type="SAM" id="MobiDB-lite"/>
    </source>
</evidence>
<proteinExistence type="inferred from homology"/>
<keyword evidence="5" id="KW-0812">Transmembrane</keyword>
<evidence type="ECO:0000313" key="8">
    <source>
        <dbReference type="Proteomes" id="UP001501352"/>
    </source>
</evidence>
<protein>
    <recommendedName>
        <fullName evidence="6">Ketoreductase domain-containing protein</fullName>
    </recommendedName>
</protein>
<dbReference type="PRINTS" id="PR00081">
    <property type="entry name" value="GDHRDH"/>
</dbReference>